<proteinExistence type="inferred from homology"/>
<feature type="transmembrane region" description="Helical" evidence="3">
    <location>
        <begin position="12"/>
        <end position="28"/>
    </location>
</feature>
<evidence type="ECO:0000313" key="6">
    <source>
        <dbReference type="EMBL" id="ABG60482.1"/>
    </source>
</evidence>
<dbReference type="PANTHER" id="PTHR43653">
    <property type="entry name" value="CYTOCHROME C ASSEMBLY PROTEIN-RELATED"/>
    <property type="match status" value="1"/>
</dbReference>
<sequence length="859" mass="96922">MDLLIGDYGHLFVITSFFAAILASYGYYEASKENQSGKQSWLMFSRIAFGVHALSVVGVVATLFAIIYNHRYEYHYAWSHSSNHLPVYYMISCFWEGQEGSFLLWIFWHAVLGTILIKVNNKWEAPVMSVFMLVQAFLASMIIGIVLPYLNTKIGSSPFILMKDAMPDLPVYNVRPDFIAEDGNGLNPLLQNYWMVIHPPTLFLGFAATIVPFAYCMAGLWKGWTKEWIRPALPWALFAAVILGTGIMMGAYWAYETLNFGGYWNWDPVENAVYVPWLILIASLHLMISYKNSGTALRMAVIMVTLSFLLILYATFLTRSGILGNSSVHSFTDLGLSGQLLIYLLTFTFLAGGLIIKSWKKIPFDQEEPSAYSREFWIFIGVAVLSLAAFQVLAMTSMPVYNTIAKSFGIELDAAPPSSPETFYSYWQMGFAIFIAILSGMGQFFWWKKMDKKQLWDALYLPIIVALGCTCVIILTGLLDAYTGEEIHYLVKTAYILLVAASLFSIFSNIMIFVKVVRNNYRITGGALAHIGVAMMLIGILFSSGYSRIVSLNNTGLLYSKEFTDDVNRDNLLLFRNAPEKMKDMQLIYKGQRIEVNGYGGYVNKDWTFPTQDPYKVIIRKDLKDKDVLVFKKGDTLTTNPENTFYEVAYVKAAGDTFTLYPRIQQNPRMGNVVSPDIKHFLSRDLYSHLSAIPLEADERDWSEVETHTIKQGDTIYINDYVCIFKHVDVIKNVPGVALGEDDFSVVAHMLLLGPDGAAYPMHPNLVILAQESASGAIPELNEELGVKISLEKIKPESHEFVFNVQTCQKDYIIIKAIEKPGINLLWIGTLLVILGLGMAMFRRYKEFVAMRNKGQEVI</sequence>
<keyword evidence="7" id="KW-1185">Reference proteome</keyword>
<feature type="transmembrane region" description="Helical" evidence="3">
    <location>
        <begin position="526"/>
        <end position="546"/>
    </location>
</feature>
<evidence type="ECO:0000256" key="3">
    <source>
        <dbReference type="SAM" id="Phobius"/>
    </source>
</evidence>
<dbReference type="Pfam" id="PF01578">
    <property type="entry name" value="Cytochrom_C_asm"/>
    <property type="match status" value="1"/>
</dbReference>
<organism evidence="6 7">
    <name type="scientific">Cytophaga hutchinsonii (strain ATCC 33406 / DSM 1761 / CIP 103989 / NBRC 15051 / NCIMB 9469 / D465)</name>
    <dbReference type="NCBI Taxonomy" id="269798"/>
    <lineage>
        <taxon>Bacteria</taxon>
        <taxon>Pseudomonadati</taxon>
        <taxon>Bacteroidota</taxon>
        <taxon>Cytophagia</taxon>
        <taxon>Cytophagales</taxon>
        <taxon>Cytophagaceae</taxon>
        <taxon>Cytophaga</taxon>
    </lineage>
</organism>
<evidence type="ECO:0000256" key="2">
    <source>
        <dbReference type="ARBA" id="ARBA00022748"/>
    </source>
</evidence>
<dbReference type="AlphaFoldDB" id="A0A6N4SVT4"/>
<dbReference type="GO" id="GO:0017004">
    <property type="term" value="P:cytochrome complex assembly"/>
    <property type="evidence" value="ECO:0007669"/>
    <property type="project" value="UniProtKB-KW"/>
</dbReference>
<reference evidence="6 7" key="1">
    <citation type="journal article" date="2007" name="Appl. Environ. Microbiol.">
        <title>Genome sequence of the cellulolytic gliding bacterium Cytophaga hutchinsonii.</title>
        <authorList>
            <person name="Xie G."/>
            <person name="Bruce D.C."/>
            <person name="Challacombe J.F."/>
            <person name="Chertkov O."/>
            <person name="Detter J.C."/>
            <person name="Gilna P."/>
            <person name="Han C.S."/>
            <person name="Lucas S."/>
            <person name="Misra M."/>
            <person name="Myers G.L."/>
            <person name="Richardson P."/>
            <person name="Tapia R."/>
            <person name="Thayer N."/>
            <person name="Thompson L.S."/>
            <person name="Brettin T.S."/>
            <person name="Henrissat B."/>
            <person name="Wilson D.B."/>
            <person name="McBride M.J."/>
        </authorList>
    </citation>
    <scope>NUCLEOTIDE SEQUENCE [LARGE SCALE GENOMIC DNA]</scope>
    <source>
        <strain evidence="7">ATCC 33406 / DSM 1761 / CIP 103989 / NBRC 15051 / NCIMB 9469 / D465</strain>
    </source>
</reference>
<dbReference type="InterPro" id="IPR032523">
    <property type="entry name" value="CcmF_C"/>
</dbReference>
<dbReference type="Proteomes" id="UP000001822">
    <property type="component" value="Chromosome"/>
</dbReference>
<dbReference type="GO" id="GO:0016020">
    <property type="term" value="C:membrane"/>
    <property type="evidence" value="ECO:0007669"/>
    <property type="project" value="InterPro"/>
</dbReference>
<keyword evidence="3" id="KW-1133">Transmembrane helix</keyword>
<dbReference type="PRINTS" id="PR01410">
    <property type="entry name" value="CCBIOGENESIS"/>
</dbReference>
<feature type="domain" description="Cytochrome c assembly protein" evidence="4">
    <location>
        <begin position="99"/>
        <end position="320"/>
    </location>
</feature>
<feature type="transmembrane region" description="Helical" evidence="3">
    <location>
        <begin position="426"/>
        <end position="447"/>
    </location>
</feature>
<feature type="domain" description="Cytochrome c-type biogenesis protein CcmF C-terminal" evidence="5">
    <location>
        <begin position="349"/>
        <end position="548"/>
    </location>
</feature>
<comment type="similarity">
    <text evidence="1">Belongs to the CcmF/CycK/Ccl1/NrfE/CcsA family.</text>
</comment>
<feature type="transmembrane region" description="Helical" evidence="3">
    <location>
        <begin position="459"/>
        <end position="482"/>
    </location>
</feature>
<dbReference type="GO" id="GO:0020037">
    <property type="term" value="F:heme binding"/>
    <property type="evidence" value="ECO:0007669"/>
    <property type="project" value="InterPro"/>
</dbReference>
<dbReference type="KEGG" id="chu:CHU_3242"/>
<dbReference type="InterPro" id="IPR002541">
    <property type="entry name" value="Cyt_c_assembly"/>
</dbReference>
<keyword evidence="3" id="KW-0472">Membrane</keyword>
<feature type="transmembrane region" description="Helical" evidence="3">
    <location>
        <begin position="336"/>
        <end position="356"/>
    </location>
</feature>
<dbReference type="OrthoDB" id="9761451at2"/>
<keyword evidence="3" id="KW-0812">Transmembrane</keyword>
<feature type="transmembrane region" description="Helical" evidence="3">
    <location>
        <begin position="102"/>
        <end position="119"/>
    </location>
</feature>
<evidence type="ECO:0000259" key="4">
    <source>
        <dbReference type="Pfam" id="PF01578"/>
    </source>
</evidence>
<keyword evidence="2" id="KW-0201">Cytochrome c-type biogenesis</keyword>
<evidence type="ECO:0000313" key="7">
    <source>
        <dbReference type="Proteomes" id="UP000001822"/>
    </source>
</evidence>
<dbReference type="RefSeq" id="WP_011586592.1">
    <property type="nucleotide sequence ID" value="NC_008255.1"/>
</dbReference>
<evidence type="ECO:0000256" key="1">
    <source>
        <dbReference type="ARBA" id="ARBA00009186"/>
    </source>
</evidence>
<evidence type="ECO:0000259" key="5">
    <source>
        <dbReference type="Pfam" id="PF16327"/>
    </source>
</evidence>
<dbReference type="PANTHER" id="PTHR43653:SF1">
    <property type="entry name" value="CYTOCHROME C-TYPE BIOGENESIS PROTEIN CCMF"/>
    <property type="match status" value="1"/>
</dbReference>
<protein>
    <submittedName>
        <fullName evidence="6">Cytochrome c-type biogenesis protein</fullName>
    </submittedName>
</protein>
<dbReference type="GO" id="GO:0015232">
    <property type="term" value="F:heme transmembrane transporter activity"/>
    <property type="evidence" value="ECO:0007669"/>
    <property type="project" value="InterPro"/>
</dbReference>
<feature type="transmembrane region" description="Helical" evidence="3">
    <location>
        <begin position="233"/>
        <end position="254"/>
    </location>
</feature>
<feature type="transmembrane region" description="Helical" evidence="3">
    <location>
        <begin position="825"/>
        <end position="842"/>
    </location>
</feature>
<accession>A0A6N4SVT4</accession>
<feature type="transmembrane region" description="Helical" evidence="3">
    <location>
        <begin position="274"/>
        <end position="290"/>
    </location>
</feature>
<feature type="transmembrane region" description="Helical" evidence="3">
    <location>
        <begin position="376"/>
        <end position="394"/>
    </location>
</feature>
<feature type="transmembrane region" description="Helical" evidence="3">
    <location>
        <begin position="131"/>
        <end position="150"/>
    </location>
</feature>
<gene>
    <name evidence="6" type="primary">ccmF</name>
    <name evidence="6" type="ordered locus">CHU_3242</name>
</gene>
<feature type="transmembrane region" description="Helical" evidence="3">
    <location>
        <begin position="297"/>
        <end position="316"/>
    </location>
</feature>
<dbReference type="EMBL" id="CP000383">
    <property type="protein sequence ID" value="ABG60482.1"/>
    <property type="molecule type" value="Genomic_DNA"/>
</dbReference>
<name>A0A6N4SVT4_CYTH3</name>
<dbReference type="Pfam" id="PF16327">
    <property type="entry name" value="CcmF_C"/>
    <property type="match status" value="1"/>
</dbReference>
<feature type="transmembrane region" description="Helical" evidence="3">
    <location>
        <begin position="49"/>
        <end position="68"/>
    </location>
</feature>
<feature type="transmembrane region" description="Helical" evidence="3">
    <location>
        <begin position="494"/>
        <end position="514"/>
    </location>
</feature>
<dbReference type="InterPro" id="IPR003567">
    <property type="entry name" value="Cyt_c_biogenesis"/>
</dbReference>
<feature type="transmembrane region" description="Helical" evidence="3">
    <location>
        <begin position="202"/>
        <end position="221"/>
    </location>
</feature>